<reference evidence="5" key="1">
    <citation type="submission" date="2017-08" db="EMBL/GenBank/DDBJ databases">
        <authorList>
            <person name="Grouzdev D.S."/>
            <person name="Gaisin V.A."/>
            <person name="Rysina M.S."/>
            <person name="Gorlenko V.M."/>
        </authorList>
    </citation>
    <scope>NUCLEOTIDE SEQUENCE [LARGE SCALE GENOMIC DNA]</scope>
    <source>
        <strain evidence="5">Kir15-3F</strain>
    </source>
</reference>
<keyword evidence="3" id="KW-0255">Endonuclease</keyword>
<keyword evidence="3" id="KW-0378">Hydrolase</keyword>
<evidence type="ECO:0000313" key="4">
    <source>
        <dbReference type="EMBL" id="PDW04652.1"/>
    </source>
</evidence>
<dbReference type="Gene3D" id="2.30.30.110">
    <property type="match status" value="1"/>
</dbReference>
<evidence type="ECO:0000313" key="5">
    <source>
        <dbReference type="Proteomes" id="UP000220527"/>
    </source>
</evidence>
<protein>
    <recommendedName>
        <fullName evidence="3">mRNA interferase</fullName>
        <ecNumber evidence="3">3.1.-.-</ecNumber>
    </recommendedName>
</protein>
<keyword evidence="2" id="KW-1277">Toxin-antitoxin system</keyword>
<accession>A0A2A6RNL2</accession>
<keyword evidence="5" id="KW-1185">Reference proteome</keyword>
<dbReference type="GO" id="GO:0003677">
    <property type="term" value="F:DNA binding"/>
    <property type="evidence" value="ECO:0007669"/>
    <property type="project" value="InterPro"/>
</dbReference>
<evidence type="ECO:0000256" key="3">
    <source>
        <dbReference type="PIRNR" id="PIRNR033490"/>
    </source>
</evidence>
<organism evidence="4 5">
    <name type="scientific">Candidatus Viridilinea mediisalina</name>
    <dbReference type="NCBI Taxonomy" id="2024553"/>
    <lineage>
        <taxon>Bacteria</taxon>
        <taxon>Bacillati</taxon>
        <taxon>Chloroflexota</taxon>
        <taxon>Chloroflexia</taxon>
        <taxon>Chloroflexales</taxon>
        <taxon>Chloroflexineae</taxon>
        <taxon>Oscillochloridaceae</taxon>
        <taxon>Candidatus Viridilinea</taxon>
    </lineage>
</organism>
<proteinExistence type="inferred from homology"/>
<evidence type="ECO:0000256" key="2">
    <source>
        <dbReference type="ARBA" id="ARBA00022649"/>
    </source>
</evidence>
<dbReference type="PIRSF" id="PIRSF033490">
    <property type="entry name" value="MazF"/>
    <property type="match status" value="1"/>
</dbReference>
<gene>
    <name evidence="4" type="ORF">CJ255_02425</name>
</gene>
<dbReference type="AlphaFoldDB" id="A0A2A6RNL2"/>
<comment type="function">
    <text evidence="3">Toxic component of a type II toxin-antitoxin (TA) system.</text>
</comment>
<dbReference type="RefSeq" id="WP_097642509.1">
    <property type="nucleotide sequence ID" value="NZ_NQWI01000006.1"/>
</dbReference>
<evidence type="ECO:0000256" key="1">
    <source>
        <dbReference type="ARBA" id="ARBA00007521"/>
    </source>
</evidence>
<dbReference type="Pfam" id="PF02452">
    <property type="entry name" value="PemK_toxin"/>
    <property type="match status" value="1"/>
</dbReference>
<comment type="similarity">
    <text evidence="1 3">Belongs to the PemK/MazF family.</text>
</comment>
<dbReference type="GO" id="GO:0006402">
    <property type="term" value="P:mRNA catabolic process"/>
    <property type="evidence" value="ECO:0007669"/>
    <property type="project" value="TreeGrafter"/>
</dbReference>
<dbReference type="GO" id="GO:0004521">
    <property type="term" value="F:RNA endonuclease activity"/>
    <property type="evidence" value="ECO:0007669"/>
    <property type="project" value="TreeGrafter"/>
</dbReference>
<dbReference type="GO" id="GO:0016075">
    <property type="term" value="P:rRNA catabolic process"/>
    <property type="evidence" value="ECO:0007669"/>
    <property type="project" value="TreeGrafter"/>
</dbReference>
<dbReference type="GO" id="GO:0016787">
    <property type="term" value="F:hydrolase activity"/>
    <property type="evidence" value="ECO:0007669"/>
    <property type="project" value="UniProtKB-KW"/>
</dbReference>
<dbReference type="InterPro" id="IPR011067">
    <property type="entry name" value="Plasmid_toxin/cell-grow_inhib"/>
</dbReference>
<dbReference type="SUPFAM" id="SSF50118">
    <property type="entry name" value="Cell growth inhibitor/plasmid maintenance toxic component"/>
    <property type="match status" value="1"/>
</dbReference>
<dbReference type="OrthoDB" id="9808744at2"/>
<dbReference type="InterPro" id="IPR003477">
    <property type="entry name" value="PemK-like"/>
</dbReference>
<name>A0A2A6RNL2_9CHLR</name>
<dbReference type="Proteomes" id="UP000220527">
    <property type="component" value="Unassembled WGS sequence"/>
</dbReference>
<keyword evidence="3" id="KW-0540">Nuclease</keyword>
<comment type="caution">
    <text evidence="4">The sequence shown here is derived from an EMBL/GenBank/DDBJ whole genome shotgun (WGS) entry which is preliminary data.</text>
</comment>
<dbReference type="PANTHER" id="PTHR33988:SF1">
    <property type="entry name" value="ENDORIBONUCLEASE MAZF7-RELATED"/>
    <property type="match status" value="1"/>
</dbReference>
<dbReference type="EC" id="3.1.-.-" evidence="3"/>
<dbReference type="EMBL" id="NQWI01000006">
    <property type="protein sequence ID" value="PDW04652.1"/>
    <property type="molecule type" value="Genomic_DNA"/>
</dbReference>
<sequence>MTDLTLPSRGDIWLADLNPTRGHEQAGMRPVLIYSTNIFNHGPSNLLFVVPLTTKVHPYPFRVRIDPPEGGLREPSFALCDSLRSISKERLVKRWGKVSPARLEPIADYLRILLEL</sequence>
<dbReference type="PANTHER" id="PTHR33988">
    <property type="entry name" value="ENDORIBONUCLEASE MAZF-RELATED"/>
    <property type="match status" value="1"/>
</dbReference>